<evidence type="ECO:0000313" key="1">
    <source>
        <dbReference type="EMBL" id="MBB3981482.1"/>
    </source>
</evidence>
<dbReference type="InterPro" id="IPR056928">
    <property type="entry name" value="Gp77-like"/>
</dbReference>
<accession>A0A7W6GNG8</accession>
<reference evidence="1 2" key="1">
    <citation type="submission" date="2020-08" db="EMBL/GenBank/DDBJ databases">
        <title>Genomic Encyclopedia of Type Strains, Phase IV (KMG-IV): sequencing the most valuable type-strain genomes for metagenomic binning, comparative biology and taxonomic classification.</title>
        <authorList>
            <person name="Goeker M."/>
        </authorList>
    </citation>
    <scope>NUCLEOTIDE SEQUENCE [LARGE SCALE GENOMIC DNA]</scope>
    <source>
        <strain evidence="1 2">DSM 29348</strain>
    </source>
</reference>
<protein>
    <submittedName>
        <fullName evidence="1">Uncharacterized protein</fullName>
    </submittedName>
</protein>
<organism evidence="1 2">
    <name type="scientific">Sphingobium fontiphilum</name>
    <dbReference type="NCBI Taxonomy" id="944425"/>
    <lineage>
        <taxon>Bacteria</taxon>
        <taxon>Pseudomonadati</taxon>
        <taxon>Pseudomonadota</taxon>
        <taxon>Alphaproteobacteria</taxon>
        <taxon>Sphingomonadales</taxon>
        <taxon>Sphingomonadaceae</taxon>
        <taxon>Sphingobium</taxon>
    </lineage>
</organism>
<dbReference type="EMBL" id="JACIEB010000002">
    <property type="protein sequence ID" value="MBB3981482.1"/>
    <property type="molecule type" value="Genomic_DNA"/>
</dbReference>
<dbReference type="Pfam" id="PF23148">
    <property type="entry name" value="Gp77"/>
    <property type="match status" value="1"/>
</dbReference>
<evidence type="ECO:0000313" key="2">
    <source>
        <dbReference type="Proteomes" id="UP000552757"/>
    </source>
</evidence>
<sequence>MSLMCKDPQARVDHGFDWSAYLAGQSIVASQWTVTPDEAGGVMVEADAHEAQRTSVRLSGGAVGRLYRVTNRVTLSDGQEDERSTLLRVEER</sequence>
<dbReference type="RefSeq" id="WP_183954472.1">
    <property type="nucleotide sequence ID" value="NZ_JACIEB010000002.1"/>
</dbReference>
<proteinExistence type="predicted"/>
<keyword evidence="2" id="KW-1185">Reference proteome</keyword>
<name>A0A7W6GNG8_9SPHN</name>
<gene>
    <name evidence="1" type="ORF">GGR44_001129</name>
</gene>
<comment type="caution">
    <text evidence="1">The sequence shown here is derived from an EMBL/GenBank/DDBJ whole genome shotgun (WGS) entry which is preliminary data.</text>
</comment>
<dbReference type="AlphaFoldDB" id="A0A7W6GNG8"/>
<dbReference type="Proteomes" id="UP000552757">
    <property type="component" value="Unassembled WGS sequence"/>
</dbReference>